<gene>
    <name evidence="1" type="ORF">OPT61_g5437</name>
</gene>
<organism evidence="1 2">
    <name type="scientific">Boeremia exigua</name>
    <dbReference type="NCBI Taxonomy" id="749465"/>
    <lineage>
        <taxon>Eukaryota</taxon>
        <taxon>Fungi</taxon>
        <taxon>Dikarya</taxon>
        <taxon>Ascomycota</taxon>
        <taxon>Pezizomycotina</taxon>
        <taxon>Dothideomycetes</taxon>
        <taxon>Pleosporomycetidae</taxon>
        <taxon>Pleosporales</taxon>
        <taxon>Pleosporineae</taxon>
        <taxon>Didymellaceae</taxon>
        <taxon>Boeremia</taxon>
    </lineage>
</organism>
<name>A0ACC2IAB4_9PLEO</name>
<sequence>METDKDATALRAQAQANTNIEHSMTLRDAVRMYPKSVLYCVVLSMAIIMEGYQVGLVPSLFAQPAFQRKYGRARPDGSYQLDSRYQSALTAAVQTGSIFGYWLSGLFIEKIGYKKTTQGALFSITCFIFVTFFAPSIILLVIGEGLLGIPWGIIQTLTTTYAAEVSPVALRAYLTSYINLCWVIGIFISTGVLRGTVNRLDQWAYRIPFALQWIWPIPIIIGVSFAPESPWWLIRKNRVEDARKALMDLTSTKNAEHDIDSVLAMIRHTVSQEERIDQGASYRDCFRGASLRRTEITCVAGAIPFLAGTGFTGQAVYFLSVAGLSRDAAYNLGLGQNALSFVGVLTSWALMHRFGRRSLYLWGLTATCVILLLVGILGSVSSGSNKGPTWAMGALMMAYMFVYSACLGPVAYAVVGETPSSRHRNKTVAIARIFLNLLNFGGSWLNPAIINPTAWGLGGKGGYIWFGIAFATLVWTIFRLPEMMGRTYGEIDDLFQRDIPARQFADASAHVAAVEGRTPSLFSIVLQTYDYCSVVQKDATPVEALIRTRPRTVNARGLHRACFERSDRAVSQLYLTSVLTTKRANDGSSLADGLPGASLLFASCRSLAEQDADRHIVYFLPVTNVCLLILSRPLNHASSRKRRCTYVTSLNSCKECISKDAKCSLSELGGNATDRQRGTCRILLPSQQQNDYALYGIHSRSVSSPLSIYDAPNHEVCTELVELYFDLIHDKQHILFHPQTFMAQYHAGKIPDFLIWGMAALVSRFTDHACFASIPRSERGRRWLDKALRSFNDRVDTICISALQGTILLGMACFAEGETAKEDLLSAQAIRMVQVLQLPDHTCPDVISFEVQVRLYWQVWMMDMWHAARAQYPRQLRFDVKIPKILEEKAFYDLQDHPLHTTPYHKANRTGLWSTMLPLSEIHSRVMHLNYILCDQNEDAYELPDRVGTIAEELLSWHRALPEEMHYTPVNIARVKEEGLFRPFNVLHILYHFQFQLLYYQYLQKDPGIDPNSAIAKERETYTARCKAHAIAMSEIFWAASSQKGTECFWSPVNGHLLVVASSIHLHTLLFDTDEEQITATKKLLEQNFAMLLQLQEYWPSLEHSMMRLRAFHKTCLLNAEPSESFNMDDWTAQFLNRYHMPVEDRQSTTTPEEKFYGSGLSHFAIMASQSLMLYNPPASSTISTRRSVSSLLPANIFTQQTGTAIATELLYRILFDIVQRFLASFQRLASKGMDRCSSWLERKLQERRERRENAKDSSEILQEIEGHHHQDGYKACLRESRRAGWKRETSGYITTLDELIGKVTTLSGIEVALRLSTQDFCWCAPPLQAILARRSSLRTNSPATLNGQVGDLLELGIQNVPSPPHNCAGYYQGAMVAMNLTAVTQILGVTDWP</sequence>
<keyword evidence="2" id="KW-1185">Reference proteome</keyword>
<accession>A0ACC2IAB4</accession>
<evidence type="ECO:0000313" key="2">
    <source>
        <dbReference type="Proteomes" id="UP001153331"/>
    </source>
</evidence>
<protein>
    <submittedName>
        <fullName evidence="1">Uncharacterized protein</fullName>
    </submittedName>
</protein>
<proteinExistence type="predicted"/>
<dbReference type="EMBL" id="JAPHNI010000349">
    <property type="protein sequence ID" value="KAJ8112129.1"/>
    <property type="molecule type" value="Genomic_DNA"/>
</dbReference>
<reference evidence="1" key="1">
    <citation type="submission" date="2022-11" db="EMBL/GenBank/DDBJ databases">
        <title>Genome Sequence of Boeremia exigua.</title>
        <authorList>
            <person name="Buettner E."/>
        </authorList>
    </citation>
    <scope>NUCLEOTIDE SEQUENCE</scope>
    <source>
        <strain evidence="1">CU02</strain>
    </source>
</reference>
<comment type="caution">
    <text evidence="1">The sequence shown here is derived from an EMBL/GenBank/DDBJ whole genome shotgun (WGS) entry which is preliminary data.</text>
</comment>
<evidence type="ECO:0000313" key="1">
    <source>
        <dbReference type="EMBL" id="KAJ8112129.1"/>
    </source>
</evidence>
<dbReference type="Proteomes" id="UP001153331">
    <property type="component" value="Unassembled WGS sequence"/>
</dbReference>